<evidence type="ECO:0000313" key="2">
    <source>
        <dbReference type="EMBL" id="CAI5747251.1"/>
    </source>
</evidence>
<keyword evidence="1" id="KW-1133">Transmembrane helix</keyword>
<keyword evidence="1" id="KW-0812">Transmembrane</keyword>
<keyword evidence="1" id="KW-0472">Membrane</keyword>
<organism evidence="2 3">
    <name type="scientific">Peronospora destructor</name>
    <dbReference type="NCBI Taxonomy" id="86335"/>
    <lineage>
        <taxon>Eukaryota</taxon>
        <taxon>Sar</taxon>
        <taxon>Stramenopiles</taxon>
        <taxon>Oomycota</taxon>
        <taxon>Peronosporomycetes</taxon>
        <taxon>Peronosporales</taxon>
        <taxon>Peronosporaceae</taxon>
        <taxon>Peronospora</taxon>
    </lineage>
</organism>
<comment type="caution">
    <text evidence="2">The sequence shown here is derived from an EMBL/GenBank/DDBJ whole genome shotgun (WGS) entry which is preliminary data.</text>
</comment>
<protein>
    <submittedName>
        <fullName evidence="2">Uncharacterized protein</fullName>
    </submittedName>
</protein>
<feature type="transmembrane region" description="Helical" evidence="1">
    <location>
        <begin position="78"/>
        <end position="96"/>
    </location>
</feature>
<gene>
    <name evidence="2" type="ORF">PDE001_LOCUS12169</name>
</gene>
<proteinExistence type="predicted"/>
<dbReference type="EMBL" id="CANTFM010002685">
    <property type="protein sequence ID" value="CAI5747251.1"/>
    <property type="molecule type" value="Genomic_DNA"/>
</dbReference>
<reference evidence="2" key="1">
    <citation type="submission" date="2022-12" db="EMBL/GenBank/DDBJ databases">
        <authorList>
            <person name="Webb A."/>
        </authorList>
    </citation>
    <scope>NUCLEOTIDE SEQUENCE</scope>
    <source>
        <strain evidence="2">Pd1</strain>
    </source>
</reference>
<sequence length="125" mass="13438">MHPIVLRSSAVARGFASSSVKCAKPLRVKKSEARRIVSEASKPSNALMKAPAPPPSATLFVQSEQQAPPTFGGVLKESFLWGMGMAVAFSVVGIIFSSMEESTDARGFEESFVVPANREHTEDQQ</sequence>
<dbReference type="Proteomes" id="UP001162029">
    <property type="component" value="Unassembled WGS sequence"/>
</dbReference>
<evidence type="ECO:0000313" key="3">
    <source>
        <dbReference type="Proteomes" id="UP001162029"/>
    </source>
</evidence>
<evidence type="ECO:0000256" key="1">
    <source>
        <dbReference type="SAM" id="Phobius"/>
    </source>
</evidence>
<keyword evidence="3" id="KW-1185">Reference proteome</keyword>
<accession>A0AAV0VDS6</accession>
<name>A0AAV0VDS6_9STRA</name>
<dbReference type="AlphaFoldDB" id="A0AAV0VDS6"/>